<dbReference type="RefSeq" id="XP_040755003.1">
    <property type="nucleotide sequence ID" value="XM_040896899.1"/>
</dbReference>
<sequence length="466" mass="49364">MRVYLPILGIGLLGLSTVVRADIDADVCPVDDICELQSSLVDLMLEIPDIREFCQQLDPEDESIAPVTVIVTELVHPSTTVDTIYHTFTRTVQKYVTTPVTVSKSIGITVTDTSSSIAVQTVDVTTQLTDVKTTTLTATQTFTNTVLATTTDTVVITDINTSTVYTTATVTVTAQATSNSAKRDSKDVPEPLRQYSVQDLQEACSCLPVSTVSTTVTIPQPTQTRTVVIPTTVTETDTAAITSVVVDTIFHTATTDVITVITVSSTETITATTTIQTTVSTTVDQTVDITLTETATATITDNESATVTEAVTVTVTATPTATCGVNLIQNPVFQSLTLPPWTKTVTGTFNQMYNSNCGVSPYCLLIYGPGAGSFSLSQTIDTVAGQQYTMSFDYHTWAVPSAGTTFTCQVSNADSTTWSIPLSVSTSAWHTFSGTFVASGASTTFTCAGSTASSLVLNLSVFDIQC</sequence>
<keyword evidence="1" id="KW-0732">Signal</keyword>
<protein>
    <recommendedName>
        <fullName evidence="4">CBM-cenC domain-containing protein</fullName>
    </recommendedName>
</protein>
<dbReference type="Proteomes" id="UP000244073">
    <property type="component" value="Unassembled WGS sequence"/>
</dbReference>
<dbReference type="OrthoDB" id="4526433at2759"/>
<dbReference type="GeneID" id="63813781"/>
<comment type="caution">
    <text evidence="2">The sequence shown here is derived from an EMBL/GenBank/DDBJ whole genome shotgun (WGS) entry which is preliminary data.</text>
</comment>
<accession>A0A2T5M4Z2</accession>
<evidence type="ECO:0008006" key="4">
    <source>
        <dbReference type="Google" id="ProtNLM"/>
    </source>
</evidence>
<dbReference type="VEuPathDB" id="FungiDB:P175DRAFT_0500172"/>
<evidence type="ECO:0000313" key="3">
    <source>
        <dbReference type="Proteomes" id="UP000244073"/>
    </source>
</evidence>
<name>A0A2T5M4Z2_9EURO</name>
<reference evidence="2 3" key="1">
    <citation type="journal article" date="2018" name="Proc. Natl. Acad. Sci. U.S.A.">
        <title>Linking secondary metabolites to gene clusters through genome sequencing of six diverse Aspergillus species.</title>
        <authorList>
            <person name="Kaerboelling I."/>
            <person name="Vesth T.C."/>
            <person name="Frisvad J.C."/>
            <person name="Nybo J.L."/>
            <person name="Theobald S."/>
            <person name="Kuo A."/>
            <person name="Bowyer P."/>
            <person name="Matsuda Y."/>
            <person name="Mondo S."/>
            <person name="Lyhne E.K."/>
            <person name="Kogle M.E."/>
            <person name="Clum A."/>
            <person name="Lipzen A."/>
            <person name="Salamov A."/>
            <person name="Ngan C.Y."/>
            <person name="Daum C."/>
            <person name="Chiniquy J."/>
            <person name="Barry K."/>
            <person name="LaButti K."/>
            <person name="Haridas S."/>
            <person name="Simmons B.A."/>
            <person name="Magnuson J.K."/>
            <person name="Mortensen U.H."/>
            <person name="Larsen T.O."/>
            <person name="Grigoriev I.V."/>
            <person name="Baker S.E."/>
            <person name="Andersen M.R."/>
        </authorList>
    </citation>
    <scope>NUCLEOTIDE SEQUENCE [LARGE SCALE GENOMIC DNA]</scope>
    <source>
        <strain evidence="2 3">IBT 24754</strain>
    </source>
</reference>
<evidence type="ECO:0000313" key="2">
    <source>
        <dbReference type="EMBL" id="PTU23611.1"/>
    </source>
</evidence>
<evidence type="ECO:0000256" key="1">
    <source>
        <dbReference type="SAM" id="SignalP"/>
    </source>
</evidence>
<proteinExistence type="predicted"/>
<dbReference type="AlphaFoldDB" id="A0A2T5M4Z2"/>
<dbReference type="Gene3D" id="2.60.120.260">
    <property type="entry name" value="Galactose-binding domain-like"/>
    <property type="match status" value="1"/>
</dbReference>
<gene>
    <name evidence="2" type="ORF">P175DRAFT_0500172</name>
</gene>
<feature type="chain" id="PRO_5015668737" description="CBM-cenC domain-containing protein" evidence="1">
    <location>
        <begin position="22"/>
        <end position="466"/>
    </location>
</feature>
<feature type="signal peptide" evidence="1">
    <location>
        <begin position="1"/>
        <end position="21"/>
    </location>
</feature>
<dbReference type="EMBL" id="MSFN02000002">
    <property type="protein sequence ID" value="PTU23611.1"/>
    <property type="molecule type" value="Genomic_DNA"/>
</dbReference>
<organism evidence="2 3">
    <name type="scientific">Aspergillus ochraceoroseus IBT 24754</name>
    <dbReference type="NCBI Taxonomy" id="1392256"/>
    <lineage>
        <taxon>Eukaryota</taxon>
        <taxon>Fungi</taxon>
        <taxon>Dikarya</taxon>
        <taxon>Ascomycota</taxon>
        <taxon>Pezizomycotina</taxon>
        <taxon>Eurotiomycetes</taxon>
        <taxon>Eurotiomycetidae</taxon>
        <taxon>Eurotiales</taxon>
        <taxon>Aspergillaceae</taxon>
        <taxon>Aspergillus</taxon>
        <taxon>Aspergillus subgen. Nidulantes</taxon>
    </lineage>
</organism>